<evidence type="ECO:0000313" key="1">
    <source>
        <dbReference type="EMBL" id="GAK96812.1"/>
    </source>
</evidence>
<organism evidence="1 2">
    <name type="scientific">Nonlabens tegetincola</name>
    <dbReference type="NCBI Taxonomy" id="323273"/>
    <lineage>
        <taxon>Bacteria</taxon>
        <taxon>Pseudomonadati</taxon>
        <taxon>Bacteroidota</taxon>
        <taxon>Flavobacteriia</taxon>
        <taxon>Flavobacteriales</taxon>
        <taxon>Flavobacteriaceae</taxon>
        <taxon>Nonlabens</taxon>
    </lineage>
</organism>
<dbReference type="EMBL" id="BBML01000003">
    <property type="protein sequence ID" value="GAK96812.1"/>
    <property type="molecule type" value="Genomic_DNA"/>
</dbReference>
<protein>
    <submittedName>
        <fullName evidence="1">Uncharacterized protein</fullName>
    </submittedName>
</protein>
<dbReference type="Proteomes" id="UP000029221">
    <property type="component" value="Unassembled WGS sequence"/>
</dbReference>
<keyword evidence="2" id="KW-1185">Reference proteome</keyword>
<evidence type="ECO:0000313" key="2">
    <source>
        <dbReference type="Proteomes" id="UP000029221"/>
    </source>
</evidence>
<gene>
    <name evidence="1" type="ORF">JCM19294_1121</name>
</gene>
<dbReference type="AlphaFoldDB" id="A0A090Q3N6"/>
<comment type="caution">
    <text evidence="1">The sequence shown here is derived from an EMBL/GenBank/DDBJ whole genome shotgun (WGS) entry which is preliminary data.</text>
</comment>
<dbReference type="eggNOG" id="ENOG502ZA25">
    <property type="taxonomic scope" value="Bacteria"/>
</dbReference>
<proteinExistence type="predicted"/>
<reference evidence="1" key="1">
    <citation type="journal article" date="2014" name="Genome Announc.">
        <title>Draft Genome Sequences of Marine Flavobacterium Nonlabens Strains NR17, NR24, NR27, NR32, NR33, and Ara13.</title>
        <authorList>
            <person name="Nakanishi M."/>
            <person name="Meirelles P."/>
            <person name="Suzuki R."/>
            <person name="Takatani N."/>
            <person name="Mino S."/>
            <person name="Suda W."/>
            <person name="Oshima K."/>
            <person name="Hattori M."/>
            <person name="Ohkuma M."/>
            <person name="Hosokawa M."/>
            <person name="Miyashita K."/>
            <person name="Thompson F.L."/>
            <person name="Niwa A."/>
            <person name="Sawabe T."/>
            <person name="Sawabe T."/>
        </authorList>
    </citation>
    <scope>NUCLEOTIDE SEQUENCE [LARGE SCALE GENOMIC DNA]</scope>
    <source>
        <strain evidence="1">JCM 19294</strain>
    </source>
</reference>
<sequence length="266" mass="29898">MFPESVGELTGSQFYVVAQNYLSYQLELMDYKTMCINIVYGILNMRRSIDTSNEQAYNLVRNVHYLSMVVQDFFEKNNESVSLKLDFTNNPLPEINIKGKIFKGPDMLISGLSFGNYIQAINAYNDYARFNDASDLHKLIGALYSPKDHNTLITPQSLDPVQCFMIFLFFAATQHFIVNATAMEIGGGAVVNLAQLFKDTGNNKDSGSKFGLIGALYELGKEGTFGSVENVENRPAWDVLVRMAQLHEAGIKMKRDAKIKRNKNNT</sequence>
<accession>A0A090Q3N6</accession>
<name>A0A090Q3N6_9FLAO</name>